<gene>
    <name evidence="5" type="ORF">KK1_015918</name>
</gene>
<dbReference type="InterPro" id="IPR057670">
    <property type="entry name" value="SH3_retrovirus"/>
</dbReference>
<evidence type="ECO:0000256" key="1">
    <source>
        <dbReference type="ARBA" id="ARBA00022723"/>
    </source>
</evidence>
<evidence type="ECO:0000256" key="3">
    <source>
        <dbReference type="SAM" id="MobiDB-lite"/>
    </source>
</evidence>
<evidence type="ECO:0000313" key="5">
    <source>
        <dbReference type="EMBL" id="KYP61429.1"/>
    </source>
</evidence>
<dbReference type="PANTHER" id="PTHR42648">
    <property type="entry name" value="TRANSPOSASE, PUTATIVE-RELATED"/>
    <property type="match status" value="1"/>
</dbReference>
<reference evidence="5 6" key="1">
    <citation type="journal article" date="2012" name="Nat. Biotechnol.">
        <title>Draft genome sequence of pigeonpea (Cajanus cajan), an orphan legume crop of resource-poor farmers.</title>
        <authorList>
            <person name="Varshney R.K."/>
            <person name="Chen W."/>
            <person name="Li Y."/>
            <person name="Bharti A.K."/>
            <person name="Saxena R.K."/>
            <person name="Schlueter J.A."/>
            <person name="Donoghue M.T."/>
            <person name="Azam S."/>
            <person name="Fan G."/>
            <person name="Whaley A.M."/>
            <person name="Farmer A.D."/>
            <person name="Sheridan J."/>
            <person name="Iwata A."/>
            <person name="Tuteja R."/>
            <person name="Penmetsa R.V."/>
            <person name="Wu W."/>
            <person name="Upadhyaya H.D."/>
            <person name="Yang S.P."/>
            <person name="Shah T."/>
            <person name="Saxena K.B."/>
            <person name="Michael T."/>
            <person name="McCombie W.R."/>
            <person name="Yang B."/>
            <person name="Zhang G."/>
            <person name="Yang H."/>
            <person name="Wang J."/>
            <person name="Spillane C."/>
            <person name="Cook D.R."/>
            <person name="May G.D."/>
            <person name="Xu X."/>
            <person name="Jackson S.A."/>
        </authorList>
    </citation>
    <scope>NUCLEOTIDE SEQUENCE [LARGE SCALE GENOMIC DNA]</scope>
    <source>
        <strain evidence="6">cv. Asha</strain>
    </source>
</reference>
<dbReference type="Pfam" id="PF00665">
    <property type="entry name" value="rve"/>
    <property type="match status" value="1"/>
</dbReference>
<keyword evidence="2" id="KW-0378">Hydrolase</keyword>
<dbReference type="Pfam" id="PF07727">
    <property type="entry name" value="RVT_2"/>
    <property type="match status" value="1"/>
</dbReference>
<name>A0A151T318_CAJCA</name>
<dbReference type="InterPro" id="IPR025724">
    <property type="entry name" value="GAG-pre-integrase_dom"/>
</dbReference>
<dbReference type="Pfam" id="PF14223">
    <property type="entry name" value="Retrotran_gag_2"/>
    <property type="match status" value="1"/>
</dbReference>
<feature type="region of interest" description="Disordered" evidence="3">
    <location>
        <begin position="578"/>
        <end position="597"/>
    </location>
</feature>
<dbReference type="GO" id="GO:0016787">
    <property type="term" value="F:hydrolase activity"/>
    <property type="evidence" value="ECO:0007669"/>
    <property type="project" value="UniProtKB-KW"/>
</dbReference>
<accession>A0A151T318</accession>
<dbReference type="PROSITE" id="PS50994">
    <property type="entry name" value="INTEGRASE"/>
    <property type="match status" value="1"/>
</dbReference>
<keyword evidence="1" id="KW-0479">Metal-binding</keyword>
<dbReference type="GO" id="GO:0015074">
    <property type="term" value="P:DNA integration"/>
    <property type="evidence" value="ECO:0007669"/>
    <property type="project" value="InterPro"/>
</dbReference>
<dbReference type="AlphaFoldDB" id="A0A151T318"/>
<feature type="domain" description="Integrase catalytic" evidence="4">
    <location>
        <begin position="298"/>
        <end position="472"/>
    </location>
</feature>
<evidence type="ECO:0000256" key="2">
    <source>
        <dbReference type="ARBA" id="ARBA00022801"/>
    </source>
</evidence>
<dbReference type="Gene3D" id="3.30.420.10">
    <property type="entry name" value="Ribonuclease H-like superfamily/Ribonuclease H"/>
    <property type="match status" value="1"/>
</dbReference>
<dbReference type="Gramene" id="C.cajan_15474.t">
    <property type="protein sequence ID" value="C.cajan_15474.t"/>
    <property type="gene ID" value="C.cajan_15474"/>
</dbReference>
<dbReference type="EMBL" id="CM003610">
    <property type="protein sequence ID" value="KYP61429.1"/>
    <property type="molecule type" value="Genomic_DNA"/>
</dbReference>
<dbReference type="InterPro" id="IPR013103">
    <property type="entry name" value="RVT_2"/>
</dbReference>
<dbReference type="Pfam" id="PF13976">
    <property type="entry name" value="gag_pre-integrs"/>
    <property type="match status" value="1"/>
</dbReference>
<dbReference type="InterPro" id="IPR039537">
    <property type="entry name" value="Retrotran_Ty1/copia-like"/>
</dbReference>
<sequence>MFMRMTVADNIKTALPKTESAKEFMGFVGERSQTTDKSFARTLMSTLTTIKFDGSRTMHEQVIEMTNIAARLKSLGMAVNDNFLVYFILNSLPTEYEPFQMSYNTMKDKWNVHELHSMLVQKETRLKNQGSHSIHYVSHQGNQGAGKKFVKKHLNTGHHLDLLETLYVPSLSINLVSLSKLDAIGYSFTFGNGCFSLFKHNHLIGTGILRDGLYKLNLDGLYDETLLTLHHNIGTKRSLVNERYAFLWHRRLGHISRERMERLIKNEILPNLDFTDLNICVDCIKGKQTKHTKKGATRSTQLLEIVHTDICGPFDVNSFGKEKYFITFIDDYSRYGYVYLLHEKSQAVDALEIYLNEVERQLDKKVKVVRSDRGGEYYGRYNETGQHPGPFAKLLQKRGICAQYTMPGTPQQNGVSERRNRTLMDMVRSMLSNSTLPIYLWMYALKTAMYLLNRVPSKAVSKTPFELWTGRTPSLRHLHVWGCQAEIRIYNPQEKKLDARTISGYFIGYPEKSKGYMFYCPNHNMRIVETGNARFIENGEVSGSTIPQKVEVKEVRMQVPLTYASGNKVSVPLTVESNNNEEEQHNNEPMIHNEPIVEQPQEIALRRSQREKRPAISNDYMVYLHELETDSSINENDPVSFSQAVSCDNSEKWLNAMKDELKSMEQNDVWDLVELLEGCKRVGCKWIFKTKRDFDGNLERYKARLVAKGFTKKKALITNMIFHPSHERIPLELSWH</sequence>
<organism evidence="5 6">
    <name type="scientific">Cajanus cajan</name>
    <name type="common">Pigeon pea</name>
    <name type="synonym">Cajanus indicus</name>
    <dbReference type="NCBI Taxonomy" id="3821"/>
    <lineage>
        <taxon>Eukaryota</taxon>
        <taxon>Viridiplantae</taxon>
        <taxon>Streptophyta</taxon>
        <taxon>Embryophyta</taxon>
        <taxon>Tracheophyta</taxon>
        <taxon>Spermatophyta</taxon>
        <taxon>Magnoliopsida</taxon>
        <taxon>eudicotyledons</taxon>
        <taxon>Gunneridae</taxon>
        <taxon>Pentapetalae</taxon>
        <taxon>rosids</taxon>
        <taxon>fabids</taxon>
        <taxon>Fabales</taxon>
        <taxon>Fabaceae</taxon>
        <taxon>Papilionoideae</taxon>
        <taxon>50 kb inversion clade</taxon>
        <taxon>NPAAA clade</taxon>
        <taxon>indigoferoid/millettioid clade</taxon>
        <taxon>Phaseoleae</taxon>
        <taxon>Cajanus</taxon>
    </lineage>
</organism>
<dbReference type="GO" id="GO:0046872">
    <property type="term" value="F:metal ion binding"/>
    <property type="evidence" value="ECO:0007669"/>
    <property type="project" value="UniProtKB-KW"/>
</dbReference>
<dbReference type="Pfam" id="PF25597">
    <property type="entry name" value="SH3_retrovirus"/>
    <property type="match status" value="1"/>
</dbReference>
<keyword evidence="6" id="KW-1185">Reference proteome</keyword>
<dbReference type="Proteomes" id="UP000075243">
    <property type="component" value="Chromosome 8"/>
</dbReference>
<evidence type="ECO:0000313" key="6">
    <source>
        <dbReference type="Proteomes" id="UP000075243"/>
    </source>
</evidence>
<protein>
    <submittedName>
        <fullName evidence="5">Retrovirus-related Pol polyprotein from transposon TNT 1-94</fullName>
    </submittedName>
</protein>
<dbReference type="InterPro" id="IPR012337">
    <property type="entry name" value="RNaseH-like_sf"/>
</dbReference>
<dbReference type="InterPro" id="IPR001584">
    <property type="entry name" value="Integrase_cat-core"/>
</dbReference>
<dbReference type="GO" id="GO:0003676">
    <property type="term" value="F:nucleic acid binding"/>
    <property type="evidence" value="ECO:0007669"/>
    <property type="project" value="InterPro"/>
</dbReference>
<proteinExistence type="predicted"/>
<dbReference type="SUPFAM" id="SSF53098">
    <property type="entry name" value="Ribonuclease H-like"/>
    <property type="match status" value="1"/>
</dbReference>
<dbReference type="PANTHER" id="PTHR42648:SF28">
    <property type="entry name" value="TRANSPOSON-ENCODED PROTEIN WITH RIBONUCLEASE H-LIKE AND RETROVIRUS ZINC FINGER-LIKE DOMAINS"/>
    <property type="match status" value="1"/>
</dbReference>
<dbReference type="InterPro" id="IPR036397">
    <property type="entry name" value="RNaseH_sf"/>
</dbReference>
<evidence type="ECO:0000259" key="4">
    <source>
        <dbReference type="PROSITE" id="PS50994"/>
    </source>
</evidence>